<gene>
    <name evidence="1" type="ORF">LYNGBM3L_43930</name>
</gene>
<reference evidence="2" key="1">
    <citation type="journal article" date="2011" name="Proc. Natl. Acad. Sci. U.S.A.">
        <title>Genomic insights into the physiology and ecology of the marine filamentous cyanobacterium Lyngbya majuscula.</title>
        <authorList>
            <person name="Jones A.C."/>
            <person name="Monroe E.A."/>
            <person name="Podell S."/>
            <person name="Hess W.R."/>
            <person name="Klages S."/>
            <person name="Esquenazi E."/>
            <person name="Niessen S."/>
            <person name="Hoover H."/>
            <person name="Rothmann M."/>
            <person name="Lasken R.S."/>
            <person name="Yates J.R.III."/>
            <person name="Reinhardt R."/>
            <person name="Kube M."/>
            <person name="Burkart M.D."/>
            <person name="Allen E.E."/>
            <person name="Dorrestein P.C."/>
            <person name="Gerwick W.H."/>
            <person name="Gerwick L."/>
        </authorList>
    </citation>
    <scope>NUCLEOTIDE SEQUENCE [LARGE SCALE GENOMIC DNA]</scope>
    <source>
        <strain evidence="2">3L</strain>
    </source>
</reference>
<dbReference type="HOGENOM" id="CLU_3063580_0_0_3"/>
<sequence>MLIIPIIKMGRWDDGEMGKWGNGEMGRWGDGEMGRWGDGEIRCKQTQMTSTIS</sequence>
<evidence type="ECO:0000313" key="1">
    <source>
        <dbReference type="EMBL" id="EGJ33207.1"/>
    </source>
</evidence>
<keyword evidence="2" id="KW-1185">Reference proteome</keyword>
<protein>
    <submittedName>
        <fullName evidence="1">Uncharacterized protein</fullName>
    </submittedName>
</protein>
<organism evidence="1 2">
    <name type="scientific">Moorena producens 3L</name>
    <dbReference type="NCBI Taxonomy" id="489825"/>
    <lineage>
        <taxon>Bacteria</taxon>
        <taxon>Bacillati</taxon>
        <taxon>Cyanobacteriota</taxon>
        <taxon>Cyanophyceae</taxon>
        <taxon>Coleofasciculales</taxon>
        <taxon>Coleofasciculaceae</taxon>
        <taxon>Moorena</taxon>
    </lineage>
</organism>
<evidence type="ECO:0000313" key="2">
    <source>
        <dbReference type="Proteomes" id="UP000003959"/>
    </source>
</evidence>
<name>F4XQC1_9CYAN</name>
<dbReference type="AlphaFoldDB" id="F4XQC1"/>
<accession>F4XQC1</accession>
<proteinExistence type="predicted"/>
<dbReference type="EMBL" id="GL890858">
    <property type="protein sequence ID" value="EGJ33207.1"/>
    <property type="molecule type" value="Genomic_DNA"/>
</dbReference>
<dbReference type="Proteomes" id="UP000003959">
    <property type="component" value="Unassembled WGS sequence"/>
</dbReference>